<organism evidence="2 3">
    <name type="scientific">Rhodobacter viridis</name>
    <dbReference type="NCBI Taxonomy" id="1054202"/>
    <lineage>
        <taxon>Bacteria</taxon>
        <taxon>Pseudomonadati</taxon>
        <taxon>Pseudomonadota</taxon>
        <taxon>Alphaproteobacteria</taxon>
        <taxon>Rhodobacterales</taxon>
        <taxon>Rhodobacter group</taxon>
        <taxon>Rhodobacter</taxon>
    </lineage>
</organism>
<dbReference type="PANTHER" id="PTHR43581">
    <property type="entry name" value="ATP/GTP PHOSPHATASE"/>
    <property type="match status" value="1"/>
</dbReference>
<dbReference type="Gene3D" id="3.40.50.300">
    <property type="entry name" value="P-loop containing nucleotide triphosphate hydrolases"/>
    <property type="match status" value="2"/>
</dbReference>
<evidence type="ECO:0000259" key="1">
    <source>
        <dbReference type="SMART" id="SM00382"/>
    </source>
</evidence>
<dbReference type="AlphaFoldDB" id="A0A318U3Z2"/>
<accession>A0A318U3Z2</accession>
<protein>
    <submittedName>
        <fullName evidence="2">Uncharacterized protein DUF2813</fullName>
    </submittedName>
</protein>
<dbReference type="InterPro" id="IPR003593">
    <property type="entry name" value="AAA+_ATPase"/>
</dbReference>
<keyword evidence="3" id="KW-1185">Reference proteome</keyword>
<proteinExistence type="predicted"/>
<dbReference type="InterPro" id="IPR051396">
    <property type="entry name" value="Bact_Antivir_Def_Nuclease"/>
</dbReference>
<evidence type="ECO:0000313" key="2">
    <source>
        <dbReference type="EMBL" id="PYF10279.1"/>
    </source>
</evidence>
<dbReference type="GO" id="GO:0016887">
    <property type="term" value="F:ATP hydrolysis activity"/>
    <property type="evidence" value="ECO:0007669"/>
    <property type="project" value="InterPro"/>
</dbReference>
<dbReference type="PANTHER" id="PTHR43581:SF2">
    <property type="entry name" value="EXCINUCLEASE ATPASE SUBUNIT"/>
    <property type="match status" value="1"/>
</dbReference>
<dbReference type="Proteomes" id="UP000247727">
    <property type="component" value="Unassembled WGS sequence"/>
</dbReference>
<feature type="domain" description="AAA+ ATPase" evidence="1">
    <location>
        <begin position="328"/>
        <end position="607"/>
    </location>
</feature>
<dbReference type="EMBL" id="QJTK01000005">
    <property type="protein sequence ID" value="PYF10279.1"/>
    <property type="molecule type" value="Genomic_DNA"/>
</dbReference>
<dbReference type="SMART" id="SM00382">
    <property type="entry name" value="AAA"/>
    <property type="match status" value="1"/>
</dbReference>
<dbReference type="InterPro" id="IPR027417">
    <property type="entry name" value="P-loop_NTPase"/>
</dbReference>
<name>A0A318U3Z2_9RHOB</name>
<gene>
    <name evidence="2" type="ORF">C8J30_10588</name>
</gene>
<reference evidence="2 3" key="1">
    <citation type="submission" date="2018-06" db="EMBL/GenBank/DDBJ databases">
        <title>Genomic Encyclopedia of Type Strains, Phase III (KMG-III): the genomes of soil and plant-associated and newly described type strains.</title>
        <authorList>
            <person name="Whitman W."/>
        </authorList>
    </citation>
    <scope>NUCLEOTIDE SEQUENCE [LARGE SCALE GENOMIC DNA]</scope>
    <source>
        <strain evidence="2 3">JA737</strain>
    </source>
</reference>
<dbReference type="Pfam" id="PF13304">
    <property type="entry name" value="AAA_21"/>
    <property type="match status" value="1"/>
</dbReference>
<dbReference type="InterPro" id="IPR003959">
    <property type="entry name" value="ATPase_AAA_core"/>
</dbReference>
<dbReference type="GO" id="GO:0005524">
    <property type="term" value="F:ATP binding"/>
    <property type="evidence" value="ECO:0007669"/>
    <property type="project" value="InterPro"/>
</dbReference>
<evidence type="ECO:0000313" key="3">
    <source>
        <dbReference type="Proteomes" id="UP000247727"/>
    </source>
</evidence>
<comment type="caution">
    <text evidence="2">The sequence shown here is derived from an EMBL/GenBank/DDBJ whole genome shotgun (WGS) entry which is preliminary data.</text>
</comment>
<sequence length="745" mass="82602">MRFIERPREAPKSLSAPEFQRMREAYLAWLKLDEKRRAQTRPPDRHLPISMVLTSELAPVFGGKCVFCDGPGRSVPFRFRPTSDALSTDAQTDAWAYGWLADAWQNLYLICADCRPRQMNLFPVTGKRPPLPSVALYERYVSEGTGVWPLDPAEAEDGAREDPLFLDPCVDQRIEDHLRANIDGSWTPISDRGAATVEHFNLNRETLVREREQAVLKSAVLTAPKDFLSVDNSRDDFTGFLTNLARQQTGELPPPDIFKTGAEPPALPEGMMLSLGTLSSAISPDLLAEVIPEPAPYIPPPTLTRVEIRGFKGIERLDLDLPPPADGRGAARLILGENSAGKSSLLEAIALALAAPPDRRALDISAKDHLLDPAQMGSRLEPRKTGVVRLTLQDAAGAQSQLLLKLTPRGFRTEGARPETLPVFAYGAYRHYRQDNHDWTPGRGILTLFRNDKLLSNPGKWLLRLPEDRFNEVVAALRFIFGPGGDFERIERSDTACMVITKKDDDEIATPLDAVSSGFRTMLALSCDVMRWLIDDATPWRFPSLKSARGLLLIDEVEAHLHPRWKVQVMDGLRRALPGMTLIATTHDPLCLRGMDKGEVLVLRRIPGEAAGSALPVKVDALIALPDVRQLTIEQLLKSDFFALYDTDDPRAGAAMADLVDALSGLDATDPAKAAKQAELIEKFRGEVTEALPVGRSEVSMLVQEAVADYLRDQSSRTEENRRRLRDETRARIVAILKGDRDAPR</sequence>
<dbReference type="SUPFAM" id="SSF52540">
    <property type="entry name" value="P-loop containing nucleoside triphosphate hydrolases"/>
    <property type="match status" value="1"/>
</dbReference>
<dbReference type="Pfam" id="PF11398">
    <property type="entry name" value="DUF2813"/>
    <property type="match status" value="1"/>
</dbReference>
<dbReference type="InterPro" id="IPR022602">
    <property type="entry name" value="DUF2813"/>
</dbReference>